<dbReference type="Proteomes" id="UP000828390">
    <property type="component" value="Unassembled WGS sequence"/>
</dbReference>
<gene>
    <name evidence="2" type="ORF">DPMN_161001</name>
</gene>
<dbReference type="AlphaFoldDB" id="A0A9D4EPK8"/>
<reference evidence="2" key="2">
    <citation type="submission" date="2020-11" db="EMBL/GenBank/DDBJ databases">
        <authorList>
            <person name="McCartney M.A."/>
            <person name="Auch B."/>
            <person name="Kono T."/>
            <person name="Mallez S."/>
            <person name="Becker A."/>
            <person name="Gohl D.M."/>
            <person name="Silverstein K.A.T."/>
            <person name="Koren S."/>
            <person name="Bechman K.B."/>
            <person name="Herman A."/>
            <person name="Abrahante J.E."/>
            <person name="Garbe J."/>
        </authorList>
    </citation>
    <scope>NUCLEOTIDE SEQUENCE</scope>
    <source>
        <strain evidence="2">Duluth1</strain>
        <tissue evidence="2">Whole animal</tissue>
    </source>
</reference>
<keyword evidence="1" id="KW-1133">Transmembrane helix</keyword>
<dbReference type="EMBL" id="JAIWYP010000008">
    <property type="protein sequence ID" value="KAH3783073.1"/>
    <property type="molecule type" value="Genomic_DNA"/>
</dbReference>
<proteinExistence type="predicted"/>
<feature type="transmembrane region" description="Helical" evidence="1">
    <location>
        <begin position="57"/>
        <end position="78"/>
    </location>
</feature>
<comment type="caution">
    <text evidence="2">The sequence shown here is derived from an EMBL/GenBank/DDBJ whole genome shotgun (WGS) entry which is preliminary data.</text>
</comment>
<keyword evidence="1" id="KW-0812">Transmembrane</keyword>
<evidence type="ECO:0000313" key="2">
    <source>
        <dbReference type="EMBL" id="KAH3783073.1"/>
    </source>
</evidence>
<organism evidence="2 3">
    <name type="scientific">Dreissena polymorpha</name>
    <name type="common">Zebra mussel</name>
    <name type="synonym">Mytilus polymorpha</name>
    <dbReference type="NCBI Taxonomy" id="45954"/>
    <lineage>
        <taxon>Eukaryota</taxon>
        <taxon>Metazoa</taxon>
        <taxon>Spiralia</taxon>
        <taxon>Lophotrochozoa</taxon>
        <taxon>Mollusca</taxon>
        <taxon>Bivalvia</taxon>
        <taxon>Autobranchia</taxon>
        <taxon>Heteroconchia</taxon>
        <taxon>Euheterodonta</taxon>
        <taxon>Imparidentia</taxon>
        <taxon>Neoheterodontei</taxon>
        <taxon>Myida</taxon>
        <taxon>Dreissenoidea</taxon>
        <taxon>Dreissenidae</taxon>
        <taxon>Dreissena</taxon>
    </lineage>
</organism>
<keyword evidence="1" id="KW-0472">Membrane</keyword>
<reference evidence="2" key="1">
    <citation type="journal article" date="2019" name="bioRxiv">
        <title>The Genome of the Zebra Mussel, Dreissena polymorpha: A Resource for Invasive Species Research.</title>
        <authorList>
            <person name="McCartney M.A."/>
            <person name="Auch B."/>
            <person name="Kono T."/>
            <person name="Mallez S."/>
            <person name="Zhang Y."/>
            <person name="Obille A."/>
            <person name="Becker A."/>
            <person name="Abrahante J.E."/>
            <person name="Garbe J."/>
            <person name="Badalamenti J.P."/>
            <person name="Herman A."/>
            <person name="Mangelson H."/>
            <person name="Liachko I."/>
            <person name="Sullivan S."/>
            <person name="Sone E.D."/>
            <person name="Koren S."/>
            <person name="Silverstein K.A.T."/>
            <person name="Beckman K.B."/>
            <person name="Gohl D.M."/>
        </authorList>
    </citation>
    <scope>NUCLEOTIDE SEQUENCE</scope>
    <source>
        <strain evidence="2">Duluth1</strain>
        <tissue evidence="2">Whole animal</tissue>
    </source>
</reference>
<evidence type="ECO:0000313" key="3">
    <source>
        <dbReference type="Proteomes" id="UP000828390"/>
    </source>
</evidence>
<evidence type="ECO:0000256" key="1">
    <source>
        <dbReference type="SAM" id="Phobius"/>
    </source>
</evidence>
<sequence length="81" mass="9206">MLRPNSLRPFSVDKDAFTVKIWFMPAIPIESVKLPTAENVKSITVEFVRPDKNATTVLAAQVHCVFVGYCIFTIYYFMNAC</sequence>
<name>A0A9D4EPK8_DREPO</name>
<accession>A0A9D4EPK8</accession>
<protein>
    <submittedName>
        <fullName evidence="2">Uncharacterized protein</fullName>
    </submittedName>
</protein>
<keyword evidence="3" id="KW-1185">Reference proteome</keyword>